<dbReference type="Pfam" id="PF10273">
    <property type="entry name" value="WGG"/>
    <property type="match status" value="1"/>
</dbReference>
<dbReference type="RefSeq" id="XP_019799161.1">
    <property type="nucleotide sequence ID" value="XM_019943602.2"/>
</dbReference>
<dbReference type="InParanoid" id="A0A2U4C1A7"/>
<reference evidence="6" key="1">
    <citation type="submission" date="2025-08" db="UniProtKB">
        <authorList>
            <consortium name="RefSeq"/>
        </authorList>
    </citation>
    <scope>IDENTIFICATION</scope>
    <source>
        <tissue evidence="6">Spleen</tissue>
    </source>
</reference>
<evidence type="ECO:0000256" key="3">
    <source>
        <dbReference type="ARBA" id="ARBA00017551"/>
    </source>
</evidence>
<sequence>MLRGRMMAGAAEDLRALFGVAVRAALEAWPALQIAVENGFGGVHSQEKAEWLGGAVEEYFFRNADLELDEVEDFLGELMTNEFDTVVEDGSLPQVSQQLQTMFHHFQRGDRAALKEMASLITQRKCKVRATALTTARETDEDDDANSVEEMEVKGVPLGCGDADIFSLLEDQLVSQGSDGGGGDGGGGCIIQRGQETFLRSHSQSWQSWESLGFHWPQLGGVVFSSLLYFSSRSQLRMMGQLQMGSAPSLVQTPRLLRKRR</sequence>
<dbReference type="CTD" id="90121"/>
<evidence type="ECO:0000256" key="4">
    <source>
        <dbReference type="ARBA" id="ARBA00022552"/>
    </source>
</evidence>
<keyword evidence="5" id="KW-1185">Reference proteome</keyword>
<accession>A0A2U4C1A7</accession>
<dbReference type="PANTHER" id="PTHR21250">
    <property type="entry name" value="PRE-RRNA-PROCESSING PROTEIN TSR2 HOMOLOG"/>
    <property type="match status" value="1"/>
</dbReference>
<proteinExistence type="inferred from homology"/>
<dbReference type="FunCoup" id="A0A2U4C1A7">
    <property type="interactions" value="1864"/>
</dbReference>
<evidence type="ECO:0000256" key="2">
    <source>
        <dbReference type="ARBA" id="ARBA00006524"/>
    </source>
</evidence>
<evidence type="ECO:0000256" key="1">
    <source>
        <dbReference type="ARBA" id="ARBA00002210"/>
    </source>
</evidence>
<dbReference type="GeneID" id="101339890"/>
<evidence type="ECO:0000313" key="5">
    <source>
        <dbReference type="Proteomes" id="UP000245320"/>
    </source>
</evidence>
<evidence type="ECO:0000313" key="6">
    <source>
        <dbReference type="RefSeq" id="XP_019799161.1"/>
    </source>
</evidence>
<organism evidence="5 6">
    <name type="scientific">Tursiops truncatus</name>
    <name type="common">Atlantic bottle-nosed dolphin</name>
    <name type="synonym">Delphinus truncatus</name>
    <dbReference type="NCBI Taxonomy" id="9739"/>
    <lineage>
        <taxon>Eukaryota</taxon>
        <taxon>Metazoa</taxon>
        <taxon>Chordata</taxon>
        <taxon>Craniata</taxon>
        <taxon>Vertebrata</taxon>
        <taxon>Euteleostomi</taxon>
        <taxon>Mammalia</taxon>
        <taxon>Eutheria</taxon>
        <taxon>Laurasiatheria</taxon>
        <taxon>Artiodactyla</taxon>
        <taxon>Whippomorpha</taxon>
        <taxon>Cetacea</taxon>
        <taxon>Odontoceti</taxon>
        <taxon>Delphinidae</taxon>
        <taxon>Tursiops</taxon>
    </lineage>
</organism>
<dbReference type="Proteomes" id="UP000245320">
    <property type="component" value="Chromosome X"/>
</dbReference>
<dbReference type="OrthoDB" id="263560at2759"/>
<dbReference type="GO" id="GO:0006364">
    <property type="term" value="P:rRNA processing"/>
    <property type="evidence" value="ECO:0007669"/>
    <property type="project" value="UniProtKB-KW"/>
</dbReference>
<comment type="similarity">
    <text evidence="2">Belongs to the TSR2 family.</text>
</comment>
<dbReference type="AlphaFoldDB" id="A0A2U4C1A7"/>
<dbReference type="InterPro" id="IPR019398">
    <property type="entry name" value="Pre-rRNA_process_TSR2"/>
</dbReference>
<comment type="function">
    <text evidence="1">May be involved in 20S pre-rRNA processing.</text>
</comment>
<gene>
    <name evidence="6" type="primary">TSR2</name>
</gene>
<protein>
    <recommendedName>
        <fullName evidence="3">Pre-rRNA-processing protein TSR2 homolog</fullName>
    </recommendedName>
</protein>
<keyword evidence="4" id="KW-0698">rRNA processing</keyword>
<name>A0A2U4C1A7_TURTR</name>